<proteinExistence type="predicted"/>
<reference evidence="1" key="2">
    <citation type="journal article" date="2022" name="New Phytol.">
        <title>Evolutionary transition to the ectomycorrhizal habit in the genomes of a hyperdiverse lineage of mushroom-forming fungi.</title>
        <authorList>
            <person name="Looney B."/>
            <person name="Miyauchi S."/>
            <person name="Morin E."/>
            <person name="Drula E."/>
            <person name="Courty P.E."/>
            <person name="Kohler A."/>
            <person name="Kuo A."/>
            <person name="LaButti K."/>
            <person name="Pangilinan J."/>
            <person name="Lipzen A."/>
            <person name="Riley R."/>
            <person name="Andreopoulos W."/>
            <person name="He G."/>
            <person name="Johnson J."/>
            <person name="Nolan M."/>
            <person name="Tritt A."/>
            <person name="Barry K.W."/>
            <person name="Grigoriev I.V."/>
            <person name="Nagy L.G."/>
            <person name="Hibbett D."/>
            <person name="Henrissat B."/>
            <person name="Matheny P.B."/>
            <person name="Labbe J."/>
            <person name="Martin F.M."/>
        </authorList>
    </citation>
    <scope>NUCLEOTIDE SEQUENCE</scope>
    <source>
        <strain evidence="1">HHB10654</strain>
    </source>
</reference>
<sequence length="383" mass="42630">MRLSVPNIPPALLAASIARPTPQIPRAAAVERISEFLSPGNAVVLTGAGVSVDSGVKAYRGKDGRYMNPNYQPIFYQQLIEDSPRGAAFRQRYWLRAYIGYSPVRKTLPNTTHYALAALQHAAVIPRLITQNVDGLHHKAIRRVWDEETIKERMLELHGSIFKVQCRHGHEYPREVFQDWLGAANPRWKTYLDDMERQGIKPKTNPDGDVVLENVSYDDYVIPNCPDCLSEGRTNNVLKPDFVFFGESIGQSVKDRSYKFIEEADRLFVVGTTLATYSAFRLLKHAIELRKPVLLLNVGPTRADGVHGVDKVEIPTGEVMRDVVREVVGGRAQYDPVLRDMLLSGVDAPPAGYGDESRAPHAAMTSGPVSPASDFREPNEALS</sequence>
<protein>
    <submittedName>
        <fullName evidence="1">DHS-like NAD/FAD-binding domain-containing protein</fullName>
    </submittedName>
</protein>
<organism evidence="1 2">
    <name type="scientific">Artomyces pyxidatus</name>
    <dbReference type="NCBI Taxonomy" id="48021"/>
    <lineage>
        <taxon>Eukaryota</taxon>
        <taxon>Fungi</taxon>
        <taxon>Dikarya</taxon>
        <taxon>Basidiomycota</taxon>
        <taxon>Agaricomycotina</taxon>
        <taxon>Agaricomycetes</taxon>
        <taxon>Russulales</taxon>
        <taxon>Auriscalpiaceae</taxon>
        <taxon>Artomyces</taxon>
    </lineage>
</organism>
<comment type="caution">
    <text evidence="1">The sequence shown here is derived from an EMBL/GenBank/DDBJ whole genome shotgun (WGS) entry which is preliminary data.</text>
</comment>
<dbReference type="Proteomes" id="UP000814140">
    <property type="component" value="Unassembled WGS sequence"/>
</dbReference>
<dbReference type="EMBL" id="MU277215">
    <property type="protein sequence ID" value="KAI0061004.1"/>
    <property type="molecule type" value="Genomic_DNA"/>
</dbReference>
<accession>A0ACB8SX94</accession>
<reference evidence="1" key="1">
    <citation type="submission" date="2021-03" db="EMBL/GenBank/DDBJ databases">
        <authorList>
            <consortium name="DOE Joint Genome Institute"/>
            <person name="Ahrendt S."/>
            <person name="Looney B.P."/>
            <person name="Miyauchi S."/>
            <person name="Morin E."/>
            <person name="Drula E."/>
            <person name="Courty P.E."/>
            <person name="Chicoki N."/>
            <person name="Fauchery L."/>
            <person name="Kohler A."/>
            <person name="Kuo A."/>
            <person name="Labutti K."/>
            <person name="Pangilinan J."/>
            <person name="Lipzen A."/>
            <person name="Riley R."/>
            <person name="Andreopoulos W."/>
            <person name="He G."/>
            <person name="Johnson J."/>
            <person name="Barry K.W."/>
            <person name="Grigoriev I.V."/>
            <person name="Nagy L."/>
            <person name="Hibbett D."/>
            <person name="Henrissat B."/>
            <person name="Matheny P.B."/>
            <person name="Labbe J."/>
            <person name="Martin F."/>
        </authorList>
    </citation>
    <scope>NUCLEOTIDE SEQUENCE</scope>
    <source>
        <strain evidence="1">HHB10654</strain>
    </source>
</reference>
<evidence type="ECO:0000313" key="2">
    <source>
        <dbReference type="Proteomes" id="UP000814140"/>
    </source>
</evidence>
<keyword evidence="2" id="KW-1185">Reference proteome</keyword>
<name>A0ACB8SX94_9AGAM</name>
<evidence type="ECO:0000313" key="1">
    <source>
        <dbReference type="EMBL" id="KAI0061004.1"/>
    </source>
</evidence>
<gene>
    <name evidence="1" type="ORF">BV25DRAFT_1917275</name>
</gene>